<evidence type="ECO:0000256" key="5">
    <source>
        <dbReference type="ARBA" id="ARBA00022490"/>
    </source>
</evidence>
<evidence type="ECO:0000313" key="14">
    <source>
        <dbReference type="Proteomes" id="UP000226031"/>
    </source>
</evidence>
<comment type="catalytic activity">
    <reaction evidence="10 11">
        <text>uridine(44) in tRNA(Ser) + S-adenosyl-L-methionine = 2'-O-methyluridine(44) in tRNA(Ser) + S-adenosyl-L-homocysteine + H(+)</text>
        <dbReference type="Rhea" id="RHEA:43100"/>
        <dbReference type="Rhea" id="RHEA-COMP:10339"/>
        <dbReference type="Rhea" id="RHEA-COMP:10340"/>
        <dbReference type="ChEBI" id="CHEBI:15378"/>
        <dbReference type="ChEBI" id="CHEBI:57856"/>
        <dbReference type="ChEBI" id="CHEBI:59789"/>
        <dbReference type="ChEBI" id="CHEBI:65315"/>
        <dbReference type="ChEBI" id="CHEBI:74478"/>
        <dbReference type="EC" id="2.1.1.211"/>
    </reaction>
</comment>
<organism evidence="13 14">
    <name type="scientific">[Emmonsia] crescens</name>
    <dbReference type="NCBI Taxonomy" id="73230"/>
    <lineage>
        <taxon>Eukaryota</taxon>
        <taxon>Fungi</taxon>
        <taxon>Dikarya</taxon>
        <taxon>Ascomycota</taxon>
        <taxon>Pezizomycotina</taxon>
        <taxon>Eurotiomycetes</taxon>
        <taxon>Eurotiomycetidae</taxon>
        <taxon>Onygenales</taxon>
        <taxon>Ajellomycetaceae</taxon>
        <taxon>Emergomyces</taxon>
    </lineage>
</organism>
<evidence type="ECO:0000256" key="8">
    <source>
        <dbReference type="ARBA" id="ARBA00022691"/>
    </source>
</evidence>
<dbReference type="GO" id="GO:0005737">
    <property type="term" value="C:cytoplasm"/>
    <property type="evidence" value="ECO:0007669"/>
    <property type="project" value="UniProtKB-SubCell"/>
</dbReference>
<accession>A0A2B7ZR69</accession>
<dbReference type="EMBL" id="PDND01000021">
    <property type="protein sequence ID" value="PGH35492.1"/>
    <property type="molecule type" value="Genomic_DNA"/>
</dbReference>
<dbReference type="VEuPathDB" id="FungiDB:EMCG_05266"/>
<evidence type="ECO:0000313" key="13">
    <source>
        <dbReference type="EMBL" id="PGH35492.1"/>
    </source>
</evidence>
<evidence type="ECO:0000256" key="2">
    <source>
        <dbReference type="ARBA" id="ARBA00009056"/>
    </source>
</evidence>
<dbReference type="EC" id="2.1.1.211" evidence="3 11"/>
<keyword evidence="8 11" id="KW-0949">S-adenosyl-L-methionine</keyword>
<dbReference type="GO" id="GO:0141101">
    <property type="term" value="F:tRNA(Ser) (uridine(44)-2'-O-)-methyltransferase activity"/>
    <property type="evidence" value="ECO:0007669"/>
    <property type="project" value="UniProtKB-EC"/>
</dbReference>
<comment type="function">
    <text evidence="11">Adenosyl-L-methionine (AdoMet)-dependent tRNA (uracil-O(2)-)-methyltransferase.</text>
</comment>
<evidence type="ECO:0000256" key="6">
    <source>
        <dbReference type="ARBA" id="ARBA00022603"/>
    </source>
</evidence>
<dbReference type="PANTHER" id="PTHR21210:SF0">
    <property type="entry name" value="TRNA (URACIL-O(2)-)-METHYLTRANSFERASE-RELATED"/>
    <property type="match status" value="1"/>
</dbReference>
<dbReference type="GO" id="GO:0030488">
    <property type="term" value="P:tRNA methylation"/>
    <property type="evidence" value="ECO:0007669"/>
    <property type="project" value="UniProtKB-UniRule"/>
</dbReference>
<feature type="region of interest" description="Disordered" evidence="12">
    <location>
        <begin position="495"/>
        <end position="523"/>
    </location>
</feature>
<keyword evidence="6 11" id="KW-0489">Methyltransferase</keyword>
<comment type="subcellular location">
    <subcellularLocation>
        <location evidence="1 11">Cytoplasm</location>
    </subcellularLocation>
</comment>
<feature type="compositionally biased region" description="Polar residues" evidence="12">
    <location>
        <begin position="495"/>
        <end position="513"/>
    </location>
</feature>
<feature type="compositionally biased region" description="Basic and acidic residues" evidence="12">
    <location>
        <begin position="514"/>
        <end position="523"/>
    </location>
</feature>
<dbReference type="AlphaFoldDB" id="A0A2B7ZR69"/>
<name>A0A2B7ZR69_9EURO</name>
<evidence type="ECO:0000256" key="9">
    <source>
        <dbReference type="ARBA" id="ARBA00022694"/>
    </source>
</evidence>
<proteinExistence type="inferred from homology"/>
<evidence type="ECO:0000256" key="10">
    <source>
        <dbReference type="ARBA" id="ARBA00047957"/>
    </source>
</evidence>
<dbReference type="InterPro" id="IPR011671">
    <property type="entry name" value="tRNA_uracil_MeTrfase"/>
</dbReference>
<dbReference type="PANTHER" id="PTHR21210">
    <property type="entry name" value="TRNA (URACIL-O(2)-)-METHYLTRANSFERASE-RELATED"/>
    <property type="match status" value="1"/>
</dbReference>
<evidence type="ECO:0000256" key="11">
    <source>
        <dbReference type="RuleBase" id="RU368004"/>
    </source>
</evidence>
<keyword evidence="7 11" id="KW-0808">Transferase</keyword>
<evidence type="ECO:0000256" key="4">
    <source>
        <dbReference type="ARBA" id="ARBA00017788"/>
    </source>
</evidence>
<sequence length="717" mass="77627">MPSAENTRSGDGAIAPPDMAFGATLRHSFLSSSSKTWITSPQLSSTGEKFSLEAFLGVTTFILANPNINCSHVLQADILYDSSGAIIKTPNDKERGYCGSPSERVDIGQTNTASPLASESFPGFRLHRIVVRRFIPRKQINRPIEQTCHFYEGTCNRDISDGARKEQQSCLVVCTPHVLSEGEIPYYHPPIRALALSYDINRSSKSDTGALGTLSIHFSPFISGLPPSIPYRLQSTLLALLSTHVRLSRKPFAAAGPLKSRTAVPNDNTVPQHVMRNTYSRLKQAYAAPLMNSWVETTEPSKHVFEDIAIAAFLIELWRDMYSSPTSKQENNTNGAKGSLPTFPGFVDIACGNGVLTYILHAEGYDGWGFDARRRKSWSIFPTATQDRLKQIICIPKPFKDVLEHMEGSNVVKSAQKTIADSHDGIFDKDTFIISNHADELTVWTPLLGALSNPEHPLPFLAIPCCSHAISGMSYRYPAPKPHSKKDSNKMTLATESPASNINSHVTNGNTNSAKEHHQKPEIQEDPPVLTVVAAAAAVASQQNPQPSTGDLKALRALKLEERTNPDCQSSMYASLTAKVMQVAREVGYGSDIDTTLLRIPSTRNVGIVGGVKRVMLMKGGGKEVEEEGSDSGLGLGLGMNGTEHGADMGMGMGMGMGIGMGMGVRKVGDIVEGECRREGGVGAAAKLWVERSLGLQEPHERGRVKGGEGHAHAHAH</sequence>
<dbReference type="Proteomes" id="UP000226031">
    <property type="component" value="Unassembled WGS sequence"/>
</dbReference>
<evidence type="ECO:0000256" key="1">
    <source>
        <dbReference type="ARBA" id="ARBA00004496"/>
    </source>
</evidence>
<reference evidence="13 14" key="1">
    <citation type="submission" date="2017-10" db="EMBL/GenBank/DDBJ databases">
        <title>Comparative genomics in systemic dimorphic fungi from Ajellomycetaceae.</title>
        <authorList>
            <person name="Munoz J.F."/>
            <person name="Mcewen J.G."/>
            <person name="Clay O.K."/>
            <person name="Cuomo C.A."/>
        </authorList>
    </citation>
    <scope>NUCLEOTIDE SEQUENCE [LARGE SCALE GENOMIC DNA]</scope>
    <source>
        <strain evidence="13 14">UAMH4076</strain>
    </source>
</reference>
<dbReference type="Pfam" id="PF07757">
    <property type="entry name" value="AdoMet_MTase"/>
    <property type="match status" value="1"/>
</dbReference>
<dbReference type="STRING" id="73230.A0A2B7ZR69"/>
<comment type="caution">
    <text evidence="13">The sequence shown here is derived from an EMBL/GenBank/DDBJ whole genome shotgun (WGS) entry which is preliminary data.</text>
</comment>
<evidence type="ECO:0000256" key="7">
    <source>
        <dbReference type="ARBA" id="ARBA00022679"/>
    </source>
</evidence>
<evidence type="ECO:0000256" key="3">
    <source>
        <dbReference type="ARBA" id="ARBA00012795"/>
    </source>
</evidence>
<gene>
    <name evidence="13" type="ORF">GX50_01707</name>
</gene>
<keyword evidence="9 11" id="KW-0819">tRNA processing</keyword>
<keyword evidence="5 11" id="KW-0963">Cytoplasm</keyword>
<protein>
    <recommendedName>
        <fullName evidence="4 11">tRNA (uracil-O(2)-)-methyltransferase</fullName>
        <ecNumber evidence="3 11">2.1.1.211</ecNumber>
    </recommendedName>
</protein>
<evidence type="ECO:0000256" key="12">
    <source>
        <dbReference type="SAM" id="MobiDB-lite"/>
    </source>
</evidence>
<keyword evidence="14" id="KW-1185">Reference proteome</keyword>
<comment type="similarity">
    <text evidence="2 11">Belongs to the TRM44 family.</text>
</comment>